<protein>
    <recommendedName>
        <fullName evidence="8">EamA domain-containing protein</fullName>
    </recommendedName>
</protein>
<dbReference type="PANTHER" id="PTHR42920">
    <property type="entry name" value="OS03G0707200 PROTEIN-RELATED"/>
    <property type="match status" value="1"/>
</dbReference>
<dbReference type="Pfam" id="PF00892">
    <property type="entry name" value="EamA"/>
    <property type="match status" value="2"/>
</dbReference>
<feature type="domain" description="EamA" evidence="8">
    <location>
        <begin position="8"/>
        <end position="142"/>
    </location>
</feature>
<dbReference type="GO" id="GO:0005886">
    <property type="term" value="C:plasma membrane"/>
    <property type="evidence" value="ECO:0007669"/>
    <property type="project" value="UniProtKB-SubCell"/>
</dbReference>
<feature type="transmembrane region" description="Helical" evidence="7">
    <location>
        <begin position="100"/>
        <end position="119"/>
    </location>
</feature>
<evidence type="ECO:0000256" key="4">
    <source>
        <dbReference type="ARBA" id="ARBA00022692"/>
    </source>
</evidence>
<keyword evidence="3" id="KW-1003">Cell membrane</keyword>
<dbReference type="PATRIC" id="fig|1300222.3.peg.1780"/>
<dbReference type="InterPro" id="IPR037185">
    <property type="entry name" value="EmrE-like"/>
</dbReference>
<dbReference type="InterPro" id="IPR000620">
    <property type="entry name" value="EamA_dom"/>
</dbReference>
<dbReference type="InterPro" id="IPR051258">
    <property type="entry name" value="Diverse_Substrate_Transporter"/>
</dbReference>
<feature type="transmembrane region" description="Helical" evidence="7">
    <location>
        <begin position="177"/>
        <end position="198"/>
    </location>
</feature>
<feature type="domain" description="EamA" evidence="8">
    <location>
        <begin position="151"/>
        <end position="289"/>
    </location>
</feature>
<evidence type="ECO:0000256" key="1">
    <source>
        <dbReference type="ARBA" id="ARBA00004651"/>
    </source>
</evidence>
<keyword evidence="4 7" id="KW-0812">Transmembrane</keyword>
<accession>M8E0L5</accession>
<keyword evidence="6 7" id="KW-0472">Membrane</keyword>
<gene>
    <name evidence="9" type="ORF">I532_08652</name>
</gene>
<sequence>MPLKKPWMADVTLFLIAFVWGATFLVVQQAISALPPNAFNAIRFTIAALFLLVIQLLFFRSQWRAWSGALLKAGCIIGFWLCLGYGLQTVGLLYTTPSKAGFITGLSVVLVPLFAFLILRSRIKPAAIVGVLLAAIGLYLLTLNQTLSFNIGDLLVFGCAICFALQIVVTGKYAPQFSALPLAIVQLATVAVLSWVYTFLFEDWSRAFNLEILLIPEVARGLLITSIFATALAFLAQTALQKQTSSTRVALIFALEPVFAALTSYLWINEVLTGRQILGGLLIFFGMILAELPIGQWLKLSRSRRESEEENRSSA</sequence>
<evidence type="ECO:0000256" key="7">
    <source>
        <dbReference type="SAM" id="Phobius"/>
    </source>
</evidence>
<feature type="transmembrane region" description="Helical" evidence="7">
    <location>
        <begin position="126"/>
        <end position="143"/>
    </location>
</feature>
<feature type="transmembrane region" description="Helical" evidence="7">
    <location>
        <begin position="42"/>
        <end position="59"/>
    </location>
</feature>
<feature type="transmembrane region" description="Helical" evidence="7">
    <location>
        <begin position="149"/>
        <end position="170"/>
    </location>
</feature>
<comment type="subcellular location">
    <subcellularLocation>
        <location evidence="1">Cell membrane</location>
        <topology evidence="1">Multi-pass membrane protein</topology>
    </subcellularLocation>
</comment>
<dbReference type="STRING" id="1300222.I532_08652"/>
<evidence type="ECO:0000313" key="10">
    <source>
        <dbReference type="Proteomes" id="UP000012081"/>
    </source>
</evidence>
<feature type="transmembrane region" description="Helical" evidence="7">
    <location>
        <begin position="218"/>
        <end position="237"/>
    </location>
</feature>
<evidence type="ECO:0000313" key="9">
    <source>
        <dbReference type="EMBL" id="EMT52836.1"/>
    </source>
</evidence>
<dbReference type="EMBL" id="APBN01000003">
    <property type="protein sequence ID" value="EMT52836.1"/>
    <property type="molecule type" value="Genomic_DNA"/>
</dbReference>
<keyword evidence="10" id="KW-1185">Reference proteome</keyword>
<keyword evidence="5 7" id="KW-1133">Transmembrane helix</keyword>
<proteinExistence type="inferred from homology"/>
<feature type="transmembrane region" description="Helical" evidence="7">
    <location>
        <begin position="249"/>
        <end position="268"/>
    </location>
</feature>
<organism evidence="9 10">
    <name type="scientific">Brevibacillus borstelensis AK1</name>
    <dbReference type="NCBI Taxonomy" id="1300222"/>
    <lineage>
        <taxon>Bacteria</taxon>
        <taxon>Bacillati</taxon>
        <taxon>Bacillota</taxon>
        <taxon>Bacilli</taxon>
        <taxon>Bacillales</taxon>
        <taxon>Paenibacillaceae</taxon>
        <taxon>Brevibacillus</taxon>
    </lineage>
</organism>
<evidence type="ECO:0000259" key="8">
    <source>
        <dbReference type="Pfam" id="PF00892"/>
    </source>
</evidence>
<reference evidence="9 10" key="1">
    <citation type="submission" date="2013-03" db="EMBL/GenBank/DDBJ databases">
        <title>Assembly of a new bacterial strain Brevibacillus borstelensis AK1.</title>
        <authorList>
            <person name="Rajan I."/>
            <person name="PoliReddy D."/>
            <person name="Sugumar T."/>
            <person name="Rathinam K."/>
            <person name="Alqarawi S."/>
            <person name="Khalil A.B."/>
            <person name="Sivakumar N."/>
        </authorList>
    </citation>
    <scope>NUCLEOTIDE SEQUENCE [LARGE SCALE GENOMIC DNA]</scope>
    <source>
        <strain evidence="9 10">AK1</strain>
    </source>
</reference>
<comment type="similarity">
    <text evidence="2">Belongs to the EamA transporter family.</text>
</comment>
<dbReference type="AlphaFoldDB" id="M8E0L5"/>
<evidence type="ECO:0000256" key="5">
    <source>
        <dbReference type="ARBA" id="ARBA00022989"/>
    </source>
</evidence>
<feature type="transmembrane region" description="Helical" evidence="7">
    <location>
        <begin position="71"/>
        <end position="94"/>
    </location>
</feature>
<name>M8E0L5_9BACL</name>
<evidence type="ECO:0000256" key="2">
    <source>
        <dbReference type="ARBA" id="ARBA00007362"/>
    </source>
</evidence>
<comment type="caution">
    <text evidence="9">The sequence shown here is derived from an EMBL/GenBank/DDBJ whole genome shotgun (WGS) entry which is preliminary data.</text>
</comment>
<evidence type="ECO:0000256" key="3">
    <source>
        <dbReference type="ARBA" id="ARBA00022475"/>
    </source>
</evidence>
<feature type="transmembrane region" description="Helical" evidence="7">
    <location>
        <begin position="274"/>
        <end position="295"/>
    </location>
</feature>
<evidence type="ECO:0000256" key="6">
    <source>
        <dbReference type="ARBA" id="ARBA00023136"/>
    </source>
</evidence>
<dbReference type="Proteomes" id="UP000012081">
    <property type="component" value="Unassembled WGS sequence"/>
</dbReference>
<dbReference type="PANTHER" id="PTHR42920:SF5">
    <property type="entry name" value="EAMA DOMAIN-CONTAINING PROTEIN"/>
    <property type="match status" value="1"/>
</dbReference>
<dbReference type="SUPFAM" id="SSF103481">
    <property type="entry name" value="Multidrug resistance efflux transporter EmrE"/>
    <property type="match status" value="2"/>
</dbReference>